<accession>A0A3N5A6L2</accession>
<evidence type="ECO:0000313" key="1">
    <source>
        <dbReference type="EMBL" id="RPF29035.1"/>
    </source>
</evidence>
<comment type="caution">
    <text evidence="1">The sequence shown here is derived from an EMBL/GenBank/DDBJ whole genome shotgun (WGS) entry which is preliminary data.</text>
</comment>
<dbReference type="EMBL" id="RKRA01000001">
    <property type="protein sequence ID" value="RPF29035.1"/>
    <property type="molecule type" value="Genomic_DNA"/>
</dbReference>
<dbReference type="AlphaFoldDB" id="A0A3N5A6L2"/>
<evidence type="ECO:0000313" key="2">
    <source>
        <dbReference type="Proteomes" id="UP000280726"/>
    </source>
</evidence>
<keyword evidence="2" id="KW-1185">Reference proteome</keyword>
<proteinExistence type="predicted"/>
<reference evidence="1 2" key="1">
    <citation type="submission" date="2018-11" db="EMBL/GenBank/DDBJ databases">
        <title>Sequencing the genomes of 1000 actinobacteria strains.</title>
        <authorList>
            <person name="Klenk H.-P."/>
        </authorList>
    </citation>
    <scope>NUCLEOTIDE SEQUENCE [LARGE SCALE GENOMIC DNA]</scope>
    <source>
        <strain evidence="1 2">DSM 14418</strain>
    </source>
</reference>
<sequence>MLPEGKSVVGNVRLSAHQLSESVHGDFSVVEDALENHLLMHGGTASRFSPPT</sequence>
<name>A0A3N5A6L2_9MICO</name>
<dbReference type="Proteomes" id="UP000280726">
    <property type="component" value="Unassembled WGS sequence"/>
</dbReference>
<organism evidence="1 2">
    <name type="scientific">Georgenia muralis</name>
    <dbReference type="NCBI Taxonomy" id="154117"/>
    <lineage>
        <taxon>Bacteria</taxon>
        <taxon>Bacillati</taxon>
        <taxon>Actinomycetota</taxon>
        <taxon>Actinomycetes</taxon>
        <taxon>Micrococcales</taxon>
        <taxon>Bogoriellaceae</taxon>
        <taxon>Georgenia</taxon>
    </lineage>
</organism>
<protein>
    <submittedName>
        <fullName evidence="1">Uncharacterized protein</fullName>
    </submittedName>
</protein>
<gene>
    <name evidence="1" type="ORF">EDD32_3587</name>
</gene>